<dbReference type="EMBL" id="CYZV01000004">
    <property type="protein sequence ID" value="CUN69649.1"/>
    <property type="molecule type" value="Genomic_DNA"/>
</dbReference>
<protein>
    <submittedName>
        <fullName evidence="2">Uncharacterized protein</fullName>
    </submittedName>
</protein>
<keyword evidence="1" id="KW-0472">Membrane</keyword>
<sequence>MSYIFSYALLIASVYCSYKLAKEKSQSHIVWPIVTVILGPAIFIIQYLVTLFKEKKMI</sequence>
<feature type="transmembrane region" description="Helical" evidence="1">
    <location>
        <begin position="29"/>
        <end position="52"/>
    </location>
</feature>
<keyword evidence="1" id="KW-0812">Transmembrane</keyword>
<evidence type="ECO:0000256" key="1">
    <source>
        <dbReference type="SAM" id="Phobius"/>
    </source>
</evidence>
<dbReference type="GeneID" id="83013711"/>
<dbReference type="Proteomes" id="UP000095558">
    <property type="component" value="Unassembled WGS sequence"/>
</dbReference>
<keyword evidence="1" id="KW-1133">Transmembrane helix</keyword>
<reference evidence="2 3" key="1">
    <citation type="submission" date="2015-09" db="EMBL/GenBank/DDBJ databases">
        <authorList>
            <consortium name="Pathogen Informatics"/>
        </authorList>
    </citation>
    <scope>NUCLEOTIDE SEQUENCE [LARGE SCALE GENOMIC DNA]</scope>
    <source>
        <strain evidence="2 3">2789STDY5834855</strain>
    </source>
</reference>
<proteinExistence type="predicted"/>
<accession>A0A173Z1S3</accession>
<organism evidence="2 3">
    <name type="scientific">Clostridium disporicum</name>
    <dbReference type="NCBI Taxonomy" id="84024"/>
    <lineage>
        <taxon>Bacteria</taxon>
        <taxon>Bacillati</taxon>
        <taxon>Bacillota</taxon>
        <taxon>Clostridia</taxon>
        <taxon>Eubacteriales</taxon>
        <taxon>Clostridiaceae</taxon>
        <taxon>Clostridium</taxon>
    </lineage>
</organism>
<gene>
    <name evidence="2" type="ORF">ERS852470_00507</name>
</gene>
<name>A0A173Z1S3_9CLOT</name>
<evidence type="ECO:0000313" key="3">
    <source>
        <dbReference type="Proteomes" id="UP000095558"/>
    </source>
</evidence>
<evidence type="ECO:0000313" key="2">
    <source>
        <dbReference type="EMBL" id="CUN69649.1"/>
    </source>
</evidence>
<dbReference type="AlphaFoldDB" id="A0A173Z1S3"/>
<dbReference type="RefSeq" id="WP_172676138.1">
    <property type="nucleotide sequence ID" value="NZ_CYYT01000014.1"/>
</dbReference>